<protein>
    <recommendedName>
        <fullName evidence="8">Probable lipid II flippase MurJ</fullName>
    </recommendedName>
</protein>
<keyword evidence="3 8" id="KW-0812">Transmembrane</keyword>
<keyword evidence="2 8" id="KW-1003">Cell membrane</keyword>
<dbReference type="GO" id="GO:0071555">
    <property type="term" value="P:cell wall organization"/>
    <property type="evidence" value="ECO:0007669"/>
    <property type="project" value="UniProtKB-UniRule"/>
</dbReference>
<evidence type="ECO:0000256" key="4">
    <source>
        <dbReference type="ARBA" id="ARBA00022960"/>
    </source>
</evidence>
<dbReference type="EMBL" id="PFNG01000250">
    <property type="protein sequence ID" value="PIZ35197.1"/>
    <property type="molecule type" value="Genomic_DNA"/>
</dbReference>
<dbReference type="UniPathway" id="UPA00219"/>
<dbReference type="Proteomes" id="UP000230956">
    <property type="component" value="Unassembled WGS sequence"/>
</dbReference>
<feature type="transmembrane region" description="Helical" evidence="8">
    <location>
        <begin position="199"/>
        <end position="225"/>
    </location>
</feature>
<feature type="transmembrane region" description="Helical" evidence="8">
    <location>
        <begin position="285"/>
        <end position="303"/>
    </location>
</feature>
<evidence type="ECO:0000256" key="9">
    <source>
        <dbReference type="PIRNR" id="PIRNR002869"/>
    </source>
</evidence>
<comment type="caution">
    <text evidence="10">The sequence shown here is derived from an EMBL/GenBank/DDBJ whole genome shotgun (WGS) entry which is preliminary data.</text>
</comment>
<dbReference type="PIRSF" id="PIRSF002869">
    <property type="entry name" value="MviN"/>
    <property type="match status" value="1"/>
</dbReference>
<accession>A0A2M7T5B0</accession>
<keyword evidence="8 9" id="KW-0961">Cell wall biogenesis/degradation</keyword>
<keyword evidence="8 9" id="KW-0813">Transport</keyword>
<evidence type="ECO:0000256" key="5">
    <source>
        <dbReference type="ARBA" id="ARBA00022984"/>
    </source>
</evidence>
<dbReference type="GO" id="GO:0009252">
    <property type="term" value="P:peptidoglycan biosynthetic process"/>
    <property type="evidence" value="ECO:0007669"/>
    <property type="project" value="UniProtKB-UniRule"/>
</dbReference>
<evidence type="ECO:0000256" key="2">
    <source>
        <dbReference type="ARBA" id="ARBA00022475"/>
    </source>
</evidence>
<feature type="transmembrane region" description="Helical" evidence="8">
    <location>
        <begin position="63"/>
        <end position="82"/>
    </location>
</feature>
<dbReference type="GO" id="GO:0015648">
    <property type="term" value="F:lipid-linked peptidoglycan transporter activity"/>
    <property type="evidence" value="ECO:0007669"/>
    <property type="project" value="UniProtKB-UniRule"/>
</dbReference>
<dbReference type="GO" id="GO:0008360">
    <property type="term" value="P:regulation of cell shape"/>
    <property type="evidence" value="ECO:0007669"/>
    <property type="project" value="UniProtKB-UniRule"/>
</dbReference>
<dbReference type="GO" id="GO:0005886">
    <property type="term" value="C:plasma membrane"/>
    <property type="evidence" value="ECO:0007669"/>
    <property type="project" value="UniProtKB-SubCell"/>
</dbReference>
<keyword evidence="6 8" id="KW-1133">Transmembrane helix</keyword>
<dbReference type="Pfam" id="PF03023">
    <property type="entry name" value="MurJ"/>
    <property type="match status" value="1"/>
</dbReference>
<dbReference type="GO" id="GO:0034204">
    <property type="term" value="P:lipid translocation"/>
    <property type="evidence" value="ECO:0007669"/>
    <property type="project" value="TreeGrafter"/>
</dbReference>
<keyword evidence="7 8" id="KW-0472">Membrane</keyword>
<dbReference type="NCBIfam" id="TIGR01695">
    <property type="entry name" value="murJ_mviN"/>
    <property type="match status" value="1"/>
</dbReference>
<feature type="transmembrane region" description="Helical" evidence="8">
    <location>
        <begin position="138"/>
        <end position="162"/>
    </location>
</feature>
<keyword evidence="4 8" id="KW-0133">Cell shape</keyword>
<proteinExistence type="inferred from homology"/>
<comment type="subcellular location">
    <subcellularLocation>
        <location evidence="1 8">Cell membrane</location>
        <topology evidence="1 8">Multi-pass membrane protein</topology>
    </subcellularLocation>
</comment>
<dbReference type="HAMAP" id="MF_02078">
    <property type="entry name" value="MurJ_MviN"/>
    <property type="match status" value="1"/>
</dbReference>
<evidence type="ECO:0000256" key="8">
    <source>
        <dbReference type="HAMAP-Rule" id="MF_02078"/>
    </source>
</evidence>
<dbReference type="CDD" id="cd13123">
    <property type="entry name" value="MATE_MurJ_like"/>
    <property type="match status" value="1"/>
</dbReference>
<comment type="similarity">
    <text evidence="8 9">Belongs to the MurJ/MviN family.</text>
</comment>
<comment type="function">
    <text evidence="8 9">Involved in peptidoglycan biosynthesis. Transports lipid-linked peptidoglycan precursors from the inner to the outer leaflet of the cytoplasmic membrane.</text>
</comment>
<evidence type="ECO:0000256" key="3">
    <source>
        <dbReference type="ARBA" id="ARBA00022692"/>
    </source>
</evidence>
<gene>
    <name evidence="10" type="primary">mviN</name>
    <name evidence="8" type="synonym">murJ</name>
    <name evidence="10" type="ORF">COY37_10800</name>
</gene>
<name>A0A2M7T5B0_9ACTN</name>
<comment type="pathway">
    <text evidence="8">Cell wall biogenesis; peptidoglycan biosynthesis.</text>
</comment>
<feature type="transmembrane region" description="Helical" evidence="8">
    <location>
        <begin position="245"/>
        <end position="265"/>
    </location>
</feature>
<evidence type="ECO:0000256" key="7">
    <source>
        <dbReference type="ARBA" id="ARBA00023136"/>
    </source>
</evidence>
<sequence length="537" mass="57841">MQNDDIVLGGAKAPSIAKSTAKMSVATTASQVTGFLRSMALAYALGRGLLNDTFSTANVMPNIIFELVMGGIMGSVIVPVYVQYLAEKRDDETRHMISNLTNIVLVLAFALSVIGSIFSPFLVHLMTIREPSKGTATMIMFFRVFAFQIMFYAMAGVFSGVLNSHRKFTMPMAAPILNNVVVIATVFGLYLPYSATNPQLALLMLAIGTTMGVVVMALVQIPTVIKAGLRPSFALNFRHPAVKKIAILGLPMLGFTVTVQLNNYIIYMLLQSYLGGAMAYQNALAFFRLPYAIFAVSIATAIFPELSRFGNANDLSSFKKTLSLGLRSTTFIVIPAAVYIAIMAEPIIGLTLQHGKFDNVGTEITAAMLTSFSAALVSFSLYNMLTRVYYSLQDTKTPMIIGVVSVPLQIASSFLLIGSFGMTALPLAYALALSFGVVIQLYILKRKIGSIGASIILRAVVRQVAAAAVAGLVIYMTDYAIQSLALPRMLGLALEITVAGAAGVIAYLGLALLLGVEEVDFVKRLMRRFLRAKVTET</sequence>
<organism evidence="10 11">
    <name type="scientific">Candidatus Aquicultor secundus</name>
    <dbReference type="NCBI Taxonomy" id="1973895"/>
    <lineage>
        <taxon>Bacteria</taxon>
        <taxon>Bacillati</taxon>
        <taxon>Actinomycetota</taxon>
        <taxon>Candidatus Aquicultoria</taxon>
        <taxon>Candidatus Aquicultorales</taxon>
        <taxon>Candidatus Aquicultoraceae</taxon>
        <taxon>Candidatus Aquicultor</taxon>
    </lineage>
</organism>
<feature type="transmembrane region" description="Helical" evidence="8">
    <location>
        <begin position="496"/>
        <end position="516"/>
    </location>
</feature>
<feature type="transmembrane region" description="Helical" evidence="8">
    <location>
        <begin position="397"/>
        <end position="417"/>
    </location>
</feature>
<reference evidence="11" key="1">
    <citation type="submission" date="2017-09" db="EMBL/GenBank/DDBJ databases">
        <title>Depth-based differentiation of microbial function through sediment-hosted aquifers and enrichment of novel symbionts in the deep terrestrial subsurface.</title>
        <authorList>
            <person name="Probst A.J."/>
            <person name="Ladd B."/>
            <person name="Jarett J.K."/>
            <person name="Geller-Mcgrath D.E."/>
            <person name="Sieber C.M.K."/>
            <person name="Emerson J.B."/>
            <person name="Anantharaman K."/>
            <person name="Thomas B.C."/>
            <person name="Malmstrom R."/>
            <person name="Stieglmeier M."/>
            <person name="Klingl A."/>
            <person name="Woyke T."/>
            <person name="Ryan C.M."/>
            <person name="Banfield J.F."/>
        </authorList>
    </citation>
    <scope>NUCLEOTIDE SEQUENCE [LARGE SCALE GENOMIC DNA]</scope>
</reference>
<feature type="transmembrane region" description="Helical" evidence="8">
    <location>
        <begin position="364"/>
        <end position="385"/>
    </location>
</feature>
<feature type="transmembrane region" description="Helical" evidence="8">
    <location>
        <begin position="423"/>
        <end position="443"/>
    </location>
</feature>
<feature type="transmembrane region" description="Helical" evidence="8">
    <location>
        <begin position="455"/>
        <end position="476"/>
    </location>
</feature>
<evidence type="ECO:0000313" key="10">
    <source>
        <dbReference type="EMBL" id="PIZ35197.1"/>
    </source>
</evidence>
<evidence type="ECO:0000256" key="1">
    <source>
        <dbReference type="ARBA" id="ARBA00004651"/>
    </source>
</evidence>
<dbReference type="PRINTS" id="PR01806">
    <property type="entry name" value="VIRFACTRMVIN"/>
</dbReference>
<dbReference type="AlphaFoldDB" id="A0A2M7T5B0"/>
<evidence type="ECO:0000256" key="6">
    <source>
        <dbReference type="ARBA" id="ARBA00022989"/>
    </source>
</evidence>
<feature type="transmembrane region" description="Helical" evidence="8">
    <location>
        <begin position="324"/>
        <end position="344"/>
    </location>
</feature>
<dbReference type="PANTHER" id="PTHR47019">
    <property type="entry name" value="LIPID II FLIPPASE MURJ"/>
    <property type="match status" value="1"/>
</dbReference>
<dbReference type="RefSeq" id="WP_286678891.1">
    <property type="nucleotide sequence ID" value="NZ_MNXI01000111.1"/>
</dbReference>
<dbReference type="InterPro" id="IPR051050">
    <property type="entry name" value="Lipid_II_flippase_MurJ/MviN"/>
</dbReference>
<feature type="transmembrane region" description="Helical" evidence="8">
    <location>
        <begin position="103"/>
        <end position="126"/>
    </location>
</feature>
<dbReference type="PANTHER" id="PTHR47019:SF1">
    <property type="entry name" value="LIPID II FLIPPASE MURJ"/>
    <property type="match status" value="1"/>
</dbReference>
<feature type="transmembrane region" description="Helical" evidence="8">
    <location>
        <begin position="174"/>
        <end position="193"/>
    </location>
</feature>
<evidence type="ECO:0000313" key="11">
    <source>
        <dbReference type="Proteomes" id="UP000230956"/>
    </source>
</evidence>
<dbReference type="InterPro" id="IPR004268">
    <property type="entry name" value="MurJ"/>
</dbReference>
<keyword evidence="5 8" id="KW-0573">Peptidoglycan synthesis</keyword>